<dbReference type="Proteomes" id="UP000233837">
    <property type="component" value="Unassembled WGS sequence"/>
</dbReference>
<keyword evidence="5" id="KW-0378">Hydrolase</keyword>
<dbReference type="Gene3D" id="3.50.30.30">
    <property type="match status" value="1"/>
</dbReference>
<dbReference type="GO" id="GO:0004252">
    <property type="term" value="F:serine-type endopeptidase activity"/>
    <property type="evidence" value="ECO:0007669"/>
    <property type="project" value="InterPro"/>
</dbReference>
<comment type="similarity">
    <text evidence="1 3">Belongs to the peptidase S8 family.</text>
</comment>
<dbReference type="AlphaFoldDB" id="A0A2I0VEW3"/>
<sequence length="187" mass="20238">MAKGDPASGMAPMAHLSIYKVCFPNYGCDGADTYAAIEKAIRDGVDIISMSLGGGKNYPLYEDSVSRGSIAAIQHGIIPVTAAGNYGPDTGTLSHSAPWVLTVGASTTDRRITSIVELGDGRTFLGESAYQPTKWNSNKKWQLEYPGKDGDVNASCCMPSALANWNLRGNQKYYHEMIIMIHTIYYC</sequence>
<keyword evidence="6" id="KW-1185">Reference proteome</keyword>
<gene>
    <name evidence="5" type="primary">SDD1</name>
    <name evidence="5" type="ORF">MA16_Dca028137</name>
</gene>
<dbReference type="Pfam" id="PF00082">
    <property type="entry name" value="Peptidase_S8"/>
    <property type="match status" value="1"/>
</dbReference>
<evidence type="ECO:0000313" key="6">
    <source>
        <dbReference type="Proteomes" id="UP000233837"/>
    </source>
</evidence>
<accession>A0A2I0VEW3</accession>
<dbReference type="PROSITE" id="PS51892">
    <property type="entry name" value="SUBTILASE"/>
    <property type="match status" value="1"/>
</dbReference>
<dbReference type="GO" id="GO:0006508">
    <property type="term" value="P:proteolysis"/>
    <property type="evidence" value="ECO:0007669"/>
    <property type="project" value="UniProtKB-KW"/>
</dbReference>
<reference evidence="5 6" key="1">
    <citation type="journal article" date="2016" name="Sci. Rep.">
        <title>The Dendrobium catenatum Lindl. genome sequence provides insights into polysaccharide synthase, floral development and adaptive evolution.</title>
        <authorList>
            <person name="Zhang G.Q."/>
            <person name="Xu Q."/>
            <person name="Bian C."/>
            <person name="Tsai W.C."/>
            <person name="Yeh C.M."/>
            <person name="Liu K.W."/>
            <person name="Yoshida K."/>
            <person name="Zhang L.S."/>
            <person name="Chang S.B."/>
            <person name="Chen F."/>
            <person name="Shi Y."/>
            <person name="Su Y.Y."/>
            <person name="Zhang Y.Q."/>
            <person name="Chen L.J."/>
            <person name="Yin Y."/>
            <person name="Lin M."/>
            <person name="Huang H."/>
            <person name="Deng H."/>
            <person name="Wang Z.W."/>
            <person name="Zhu S.L."/>
            <person name="Zhao X."/>
            <person name="Deng C."/>
            <person name="Niu S.C."/>
            <person name="Huang J."/>
            <person name="Wang M."/>
            <person name="Liu G.H."/>
            <person name="Yang H.J."/>
            <person name="Xiao X.J."/>
            <person name="Hsiao Y.Y."/>
            <person name="Wu W.L."/>
            <person name="Chen Y.Y."/>
            <person name="Mitsuda N."/>
            <person name="Ohme-Takagi M."/>
            <person name="Luo Y.B."/>
            <person name="Van de Peer Y."/>
            <person name="Liu Z.J."/>
        </authorList>
    </citation>
    <scope>NUCLEOTIDE SEQUENCE [LARGE SCALE GENOMIC DNA]</scope>
    <source>
        <tissue evidence="5">The whole plant</tissue>
    </source>
</reference>
<feature type="domain" description="Peptidase S8/S53" evidence="4">
    <location>
        <begin position="5"/>
        <end position="160"/>
    </location>
</feature>
<dbReference type="STRING" id="906689.A0A2I0VEW3"/>
<evidence type="ECO:0000259" key="4">
    <source>
        <dbReference type="Pfam" id="PF00082"/>
    </source>
</evidence>
<keyword evidence="5" id="KW-0645">Protease</keyword>
<name>A0A2I0VEW3_9ASPA</name>
<organism evidence="5 6">
    <name type="scientific">Dendrobium catenatum</name>
    <dbReference type="NCBI Taxonomy" id="906689"/>
    <lineage>
        <taxon>Eukaryota</taxon>
        <taxon>Viridiplantae</taxon>
        <taxon>Streptophyta</taxon>
        <taxon>Embryophyta</taxon>
        <taxon>Tracheophyta</taxon>
        <taxon>Spermatophyta</taxon>
        <taxon>Magnoliopsida</taxon>
        <taxon>Liliopsida</taxon>
        <taxon>Asparagales</taxon>
        <taxon>Orchidaceae</taxon>
        <taxon>Epidendroideae</taxon>
        <taxon>Malaxideae</taxon>
        <taxon>Dendrobiinae</taxon>
        <taxon>Dendrobium</taxon>
    </lineage>
</organism>
<evidence type="ECO:0000256" key="3">
    <source>
        <dbReference type="PROSITE-ProRule" id="PRU01240"/>
    </source>
</evidence>
<dbReference type="SUPFAM" id="SSF52743">
    <property type="entry name" value="Subtilisin-like"/>
    <property type="match status" value="1"/>
</dbReference>
<dbReference type="InterPro" id="IPR036852">
    <property type="entry name" value="Peptidase_S8/S53_dom_sf"/>
</dbReference>
<dbReference type="InterPro" id="IPR045051">
    <property type="entry name" value="SBT"/>
</dbReference>
<evidence type="ECO:0000256" key="2">
    <source>
        <dbReference type="ARBA" id="ARBA00022729"/>
    </source>
</evidence>
<protein>
    <submittedName>
        <fullName evidence="5">Subtilisin-like protease SDD1</fullName>
    </submittedName>
</protein>
<comment type="caution">
    <text evidence="3">Lacks conserved residue(s) required for the propagation of feature annotation.</text>
</comment>
<dbReference type="PANTHER" id="PTHR10795">
    <property type="entry name" value="PROPROTEIN CONVERTASE SUBTILISIN/KEXIN"/>
    <property type="match status" value="1"/>
</dbReference>
<dbReference type="EMBL" id="KZ504541">
    <property type="protein sequence ID" value="PKU61959.1"/>
    <property type="molecule type" value="Genomic_DNA"/>
</dbReference>
<evidence type="ECO:0000256" key="1">
    <source>
        <dbReference type="ARBA" id="ARBA00011073"/>
    </source>
</evidence>
<dbReference type="InterPro" id="IPR000209">
    <property type="entry name" value="Peptidase_S8/S53_dom"/>
</dbReference>
<keyword evidence="2" id="KW-0732">Signal</keyword>
<reference evidence="5 6" key="2">
    <citation type="journal article" date="2017" name="Nature">
        <title>The Apostasia genome and the evolution of orchids.</title>
        <authorList>
            <person name="Zhang G.Q."/>
            <person name="Liu K.W."/>
            <person name="Li Z."/>
            <person name="Lohaus R."/>
            <person name="Hsiao Y.Y."/>
            <person name="Niu S.C."/>
            <person name="Wang J.Y."/>
            <person name="Lin Y.C."/>
            <person name="Xu Q."/>
            <person name="Chen L.J."/>
            <person name="Yoshida K."/>
            <person name="Fujiwara S."/>
            <person name="Wang Z.W."/>
            <person name="Zhang Y.Q."/>
            <person name="Mitsuda N."/>
            <person name="Wang M."/>
            <person name="Liu G.H."/>
            <person name="Pecoraro L."/>
            <person name="Huang H.X."/>
            <person name="Xiao X.J."/>
            <person name="Lin M."/>
            <person name="Wu X.Y."/>
            <person name="Wu W.L."/>
            <person name="Chen Y.Y."/>
            <person name="Chang S.B."/>
            <person name="Sakamoto S."/>
            <person name="Ohme-Takagi M."/>
            <person name="Yagi M."/>
            <person name="Zeng S.J."/>
            <person name="Shen C.Y."/>
            <person name="Yeh C.M."/>
            <person name="Luo Y.B."/>
            <person name="Tsai W.C."/>
            <person name="Van de Peer Y."/>
            <person name="Liu Z.J."/>
        </authorList>
    </citation>
    <scope>NUCLEOTIDE SEQUENCE [LARGE SCALE GENOMIC DNA]</scope>
    <source>
        <tissue evidence="5">The whole plant</tissue>
    </source>
</reference>
<proteinExistence type="inferred from homology"/>
<dbReference type="Gene3D" id="3.40.50.200">
    <property type="entry name" value="Peptidase S8/S53 domain"/>
    <property type="match status" value="1"/>
</dbReference>
<evidence type="ECO:0000313" key="5">
    <source>
        <dbReference type="EMBL" id="PKU61959.1"/>
    </source>
</evidence>